<proteinExistence type="inferred from homology"/>
<keyword evidence="4" id="KW-0808">Transferase</keyword>
<feature type="domain" description="Glycosyltransferase 2-like" evidence="5">
    <location>
        <begin position="12"/>
        <end position="132"/>
    </location>
</feature>
<dbReference type="Gene3D" id="3.90.550.10">
    <property type="entry name" value="Spore Coat Polysaccharide Biosynthesis Protein SpsA, Chain A"/>
    <property type="match status" value="1"/>
</dbReference>
<reference evidence="6 7" key="1">
    <citation type="submission" date="2020-05" db="EMBL/GenBank/DDBJ databases">
        <title>Paenibacillus glebae, sp. nov., Paenibacillus humi sp. nov., Paenibacillus pedi sp. nov., Paenibacillus terrestris sp. nov. and Paenibacillus terricola sp. nov., isolated from a forest top soil sample.</title>
        <authorList>
            <person name="Qi S."/>
            <person name="Carlier A."/>
            <person name="Cnockaert M."/>
            <person name="Vandamme P."/>
        </authorList>
    </citation>
    <scope>NUCLEOTIDE SEQUENCE [LARGE SCALE GENOMIC DNA]</scope>
    <source>
        <strain evidence="6 7">LMG 29502</strain>
    </source>
</reference>
<evidence type="ECO:0000256" key="4">
    <source>
        <dbReference type="ARBA" id="ARBA00022679"/>
    </source>
</evidence>
<evidence type="ECO:0000259" key="5">
    <source>
        <dbReference type="Pfam" id="PF00535"/>
    </source>
</evidence>
<protein>
    <submittedName>
        <fullName evidence="6">Glycosyltransferase</fullName>
    </submittedName>
</protein>
<dbReference type="Proteomes" id="UP000711047">
    <property type="component" value="Unassembled WGS sequence"/>
</dbReference>
<evidence type="ECO:0000313" key="6">
    <source>
        <dbReference type="EMBL" id="NQX45866.1"/>
    </source>
</evidence>
<keyword evidence="7" id="KW-1185">Reference proteome</keyword>
<comment type="caution">
    <text evidence="6">The sequence shown here is derived from an EMBL/GenBank/DDBJ whole genome shotgun (WGS) entry which is preliminary data.</text>
</comment>
<dbReference type="Pfam" id="PF00535">
    <property type="entry name" value="Glycos_transf_2"/>
    <property type="match status" value="1"/>
</dbReference>
<evidence type="ECO:0000256" key="1">
    <source>
        <dbReference type="ARBA" id="ARBA00004776"/>
    </source>
</evidence>
<gene>
    <name evidence="6" type="ORF">HQN87_11030</name>
</gene>
<sequence>MNSENQGNCAGIVLYNPDLDRLDQNINSIRNQIDLIFLIDNNSENITLITQKYNNDAQIHIMKNYENKGIAFALNQICQLAIAFKYEWVLLLDQDSICSSKIIRTYNNYTSDQSVALLTPYIIDINKTNLEEYKSKRLTNFSFVEWAITSGSMIRIDAWKKVGFFDEELFIDAVDFDFSFRLQINGYKQIRINSEYLLQEVGNAEPTWIYRPHIDNSGKWTIKRYYRTNHSLIRQYYMIRNHLIIARKYQKYKSKNRRIIFVIALALPKIFVEKNKFKLVKVMYKGFIDGFKFNVKIYTREEKRNIR</sequence>
<name>A0ABX2DMK0_9BACL</name>
<accession>A0ABX2DMK0</accession>
<comment type="similarity">
    <text evidence="2">Belongs to the glycosyltransferase 2 family.</text>
</comment>
<dbReference type="InterPro" id="IPR001173">
    <property type="entry name" value="Glyco_trans_2-like"/>
</dbReference>
<comment type="pathway">
    <text evidence="1">Cell wall biogenesis; cell wall polysaccharide biosynthesis.</text>
</comment>
<dbReference type="InterPro" id="IPR029044">
    <property type="entry name" value="Nucleotide-diphossugar_trans"/>
</dbReference>
<keyword evidence="3" id="KW-0328">Glycosyltransferase</keyword>
<dbReference type="SUPFAM" id="SSF53448">
    <property type="entry name" value="Nucleotide-diphospho-sugar transferases"/>
    <property type="match status" value="1"/>
</dbReference>
<evidence type="ECO:0000256" key="2">
    <source>
        <dbReference type="ARBA" id="ARBA00006739"/>
    </source>
</evidence>
<evidence type="ECO:0000256" key="3">
    <source>
        <dbReference type="ARBA" id="ARBA00022676"/>
    </source>
</evidence>
<organism evidence="6 7">
    <name type="scientific">Paenibacillus tritici</name>
    <dbReference type="NCBI Taxonomy" id="1873425"/>
    <lineage>
        <taxon>Bacteria</taxon>
        <taxon>Bacillati</taxon>
        <taxon>Bacillota</taxon>
        <taxon>Bacilli</taxon>
        <taxon>Bacillales</taxon>
        <taxon>Paenibacillaceae</taxon>
        <taxon>Paenibacillus</taxon>
    </lineage>
</organism>
<dbReference type="RefSeq" id="WP_173132185.1">
    <property type="nucleotide sequence ID" value="NZ_JABMKX010000005.1"/>
</dbReference>
<dbReference type="EMBL" id="JABMKX010000005">
    <property type="protein sequence ID" value="NQX45866.1"/>
    <property type="molecule type" value="Genomic_DNA"/>
</dbReference>
<dbReference type="PANTHER" id="PTHR43179:SF12">
    <property type="entry name" value="GALACTOFURANOSYLTRANSFERASE GLFT2"/>
    <property type="match status" value="1"/>
</dbReference>
<dbReference type="PANTHER" id="PTHR43179">
    <property type="entry name" value="RHAMNOSYLTRANSFERASE WBBL"/>
    <property type="match status" value="1"/>
</dbReference>
<evidence type="ECO:0000313" key="7">
    <source>
        <dbReference type="Proteomes" id="UP000711047"/>
    </source>
</evidence>